<dbReference type="Gene3D" id="3.40.50.150">
    <property type="entry name" value="Vaccinia Virus protein VP39"/>
    <property type="match status" value="1"/>
</dbReference>
<gene>
    <name evidence="3" type="ORF">HK100_007801</name>
</gene>
<dbReference type="Pfam" id="PF13649">
    <property type="entry name" value="Methyltransf_25"/>
    <property type="match status" value="1"/>
</dbReference>
<evidence type="ECO:0000313" key="3">
    <source>
        <dbReference type="EMBL" id="KAJ3089315.1"/>
    </source>
</evidence>
<organism evidence="3 4">
    <name type="scientific">Physocladia obscura</name>
    <dbReference type="NCBI Taxonomy" id="109957"/>
    <lineage>
        <taxon>Eukaryota</taxon>
        <taxon>Fungi</taxon>
        <taxon>Fungi incertae sedis</taxon>
        <taxon>Chytridiomycota</taxon>
        <taxon>Chytridiomycota incertae sedis</taxon>
        <taxon>Chytridiomycetes</taxon>
        <taxon>Chytridiales</taxon>
        <taxon>Chytriomycetaceae</taxon>
        <taxon>Physocladia</taxon>
    </lineage>
</organism>
<protein>
    <recommendedName>
        <fullName evidence="2">Methyltransferase domain-containing protein</fullName>
    </recommendedName>
</protein>
<feature type="non-terminal residue" evidence="3">
    <location>
        <position position="1"/>
    </location>
</feature>
<dbReference type="Proteomes" id="UP001211907">
    <property type="component" value="Unassembled WGS sequence"/>
</dbReference>
<accession>A0AAD5SNJ7</accession>
<evidence type="ECO:0000313" key="4">
    <source>
        <dbReference type="Proteomes" id="UP001211907"/>
    </source>
</evidence>
<dbReference type="InterPro" id="IPR029063">
    <property type="entry name" value="SAM-dependent_MTases_sf"/>
</dbReference>
<feature type="compositionally biased region" description="Low complexity" evidence="1">
    <location>
        <begin position="29"/>
        <end position="41"/>
    </location>
</feature>
<dbReference type="CDD" id="cd02440">
    <property type="entry name" value="AdoMet_MTases"/>
    <property type="match status" value="1"/>
</dbReference>
<sequence length="420" mass="47554">MGSHQSAIIKKKLSASPPGQRDRDFAIKQQKSSPSSLQSDSATRSLSMQQSRNSQTETLKNVELKVGHINTLVAKTWNPNDPKSWEPEMREYHELQNSDYMLPNDAAEQDRLEMQHYIFRAAFQGDIVCPSVRKLIAKSALKILDVGCANGFWLEHVKKSNSLAECHGVDISTALFDQSTENNGISLKFGNILEILPYEDNTFDFVHERLLVLGIPREKFPDVIKELIRVTKPGGWIELVEMDIVIYNAGPYSQTLTTALFDGLHERGLDSYGATNLLFYVKEATDNVENQEERVLHLSIGGNSKMGILFGADWKAGILGVEDWMHKAMGISRDEYRQLCQGCYLEWGEHKSFAQVRALYFRVKKQNNGSHQSKSQKNLSANPSVHAYSDSVVTHVMLPSDVEEQDRLEMQHYIYLTVSR</sequence>
<name>A0AAD5SNJ7_9FUNG</name>
<proteinExistence type="predicted"/>
<dbReference type="AlphaFoldDB" id="A0AAD5SNJ7"/>
<dbReference type="SUPFAM" id="SSF53335">
    <property type="entry name" value="S-adenosyl-L-methionine-dependent methyltransferases"/>
    <property type="match status" value="1"/>
</dbReference>
<dbReference type="PANTHER" id="PTHR43591">
    <property type="entry name" value="METHYLTRANSFERASE"/>
    <property type="match status" value="1"/>
</dbReference>
<comment type="caution">
    <text evidence="3">The sequence shown here is derived from an EMBL/GenBank/DDBJ whole genome shotgun (WGS) entry which is preliminary data.</text>
</comment>
<dbReference type="InterPro" id="IPR041698">
    <property type="entry name" value="Methyltransf_25"/>
</dbReference>
<feature type="region of interest" description="Disordered" evidence="1">
    <location>
        <begin position="1"/>
        <end position="60"/>
    </location>
</feature>
<feature type="compositionally biased region" description="Polar residues" evidence="1">
    <location>
        <begin position="42"/>
        <end position="59"/>
    </location>
</feature>
<dbReference type="EMBL" id="JADGJH010003700">
    <property type="protein sequence ID" value="KAJ3089315.1"/>
    <property type="molecule type" value="Genomic_DNA"/>
</dbReference>
<feature type="domain" description="Methyltransferase" evidence="2">
    <location>
        <begin position="143"/>
        <end position="235"/>
    </location>
</feature>
<keyword evidence="4" id="KW-1185">Reference proteome</keyword>
<evidence type="ECO:0000256" key="1">
    <source>
        <dbReference type="SAM" id="MobiDB-lite"/>
    </source>
</evidence>
<reference evidence="3" key="1">
    <citation type="submission" date="2020-05" db="EMBL/GenBank/DDBJ databases">
        <title>Phylogenomic resolution of chytrid fungi.</title>
        <authorList>
            <person name="Stajich J.E."/>
            <person name="Amses K."/>
            <person name="Simmons R."/>
            <person name="Seto K."/>
            <person name="Myers J."/>
            <person name="Bonds A."/>
            <person name="Quandt C.A."/>
            <person name="Barry K."/>
            <person name="Liu P."/>
            <person name="Grigoriev I."/>
            <person name="Longcore J.E."/>
            <person name="James T.Y."/>
        </authorList>
    </citation>
    <scope>NUCLEOTIDE SEQUENCE</scope>
    <source>
        <strain evidence="3">JEL0513</strain>
    </source>
</reference>
<evidence type="ECO:0000259" key="2">
    <source>
        <dbReference type="Pfam" id="PF13649"/>
    </source>
</evidence>